<sequence>MSIKDLATRIEVLSAEIERQKKVLNQLERSKKAAQRQLNALRDPIARLPLEISSEIFLQCIPSYPHWQTPKPRVAPMLLLNVCNAWSNIALSNPALWVALAIDKPCDEFLQIWLQRARGYPLSVSLEGVGDLNKEVTILGKYSKQLKHLEICVKKLHLDPFISVGPFPSLETLEIGGEDELRDVSISQIIDLLALAPNLADFTLRNVFARLDYDNKETAILPNIRRLKFGSRTNAHELNTDDDLLQFVSLPGLTTLFFGIISPPDFSLFLERSSPPLETLGLGCHGFGFSELAPCLRLVPSLLHLELCTSRQKWLMDSPLALANSSELLPNLESLEMRYCRSSAPPAAAYEVLLRALTMRREHLRRFGLRGVGVVHPEQEICDALRRLAADGMEIYIGTDDCNFISS</sequence>
<evidence type="ECO:0000313" key="2">
    <source>
        <dbReference type="EMBL" id="KAJ7046944.1"/>
    </source>
</evidence>
<gene>
    <name evidence="2" type="ORF">C8F04DRAFT_1387461</name>
</gene>
<keyword evidence="1" id="KW-0175">Coiled coil</keyword>
<reference evidence="2" key="1">
    <citation type="submission" date="2023-03" db="EMBL/GenBank/DDBJ databases">
        <title>Massive genome expansion in bonnet fungi (Mycena s.s.) driven by repeated elements and novel gene families across ecological guilds.</title>
        <authorList>
            <consortium name="Lawrence Berkeley National Laboratory"/>
            <person name="Harder C.B."/>
            <person name="Miyauchi S."/>
            <person name="Viragh M."/>
            <person name="Kuo A."/>
            <person name="Thoen E."/>
            <person name="Andreopoulos B."/>
            <person name="Lu D."/>
            <person name="Skrede I."/>
            <person name="Drula E."/>
            <person name="Henrissat B."/>
            <person name="Morin E."/>
            <person name="Kohler A."/>
            <person name="Barry K."/>
            <person name="LaButti K."/>
            <person name="Morin E."/>
            <person name="Salamov A."/>
            <person name="Lipzen A."/>
            <person name="Mereny Z."/>
            <person name="Hegedus B."/>
            <person name="Baldrian P."/>
            <person name="Stursova M."/>
            <person name="Weitz H."/>
            <person name="Taylor A."/>
            <person name="Grigoriev I.V."/>
            <person name="Nagy L.G."/>
            <person name="Martin F."/>
            <person name="Kauserud H."/>
        </authorList>
    </citation>
    <scope>NUCLEOTIDE SEQUENCE</scope>
    <source>
        <strain evidence="2">CBHHK200</strain>
    </source>
</reference>
<evidence type="ECO:0000256" key="1">
    <source>
        <dbReference type="SAM" id="Coils"/>
    </source>
</evidence>
<accession>A0AAD6XJ35</accession>
<evidence type="ECO:0000313" key="3">
    <source>
        <dbReference type="Proteomes" id="UP001218188"/>
    </source>
</evidence>
<keyword evidence="3" id="KW-1185">Reference proteome</keyword>
<dbReference type="AlphaFoldDB" id="A0AAD6XJ35"/>
<protein>
    <recommendedName>
        <fullName evidence="4">F-box domain-containing protein</fullName>
    </recommendedName>
</protein>
<dbReference type="Gene3D" id="3.80.10.10">
    <property type="entry name" value="Ribonuclease Inhibitor"/>
    <property type="match status" value="1"/>
</dbReference>
<dbReference type="SUPFAM" id="SSF52047">
    <property type="entry name" value="RNI-like"/>
    <property type="match status" value="1"/>
</dbReference>
<organism evidence="2 3">
    <name type="scientific">Mycena alexandri</name>
    <dbReference type="NCBI Taxonomy" id="1745969"/>
    <lineage>
        <taxon>Eukaryota</taxon>
        <taxon>Fungi</taxon>
        <taxon>Dikarya</taxon>
        <taxon>Basidiomycota</taxon>
        <taxon>Agaricomycotina</taxon>
        <taxon>Agaricomycetes</taxon>
        <taxon>Agaricomycetidae</taxon>
        <taxon>Agaricales</taxon>
        <taxon>Marasmiineae</taxon>
        <taxon>Mycenaceae</taxon>
        <taxon>Mycena</taxon>
    </lineage>
</organism>
<comment type="caution">
    <text evidence="2">The sequence shown here is derived from an EMBL/GenBank/DDBJ whole genome shotgun (WGS) entry which is preliminary data.</text>
</comment>
<dbReference type="Proteomes" id="UP001218188">
    <property type="component" value="Unassembled WGS sequence"/>
</dbReference>
<name>A0AAD6XJ35_9AGAR</name>
<dbReference type="EMBL" id="JARJCM010000002">
    <property type="protein sequence ID" value="KAJ7046944.1"/>
    <property type="molecule type" value="Genomic_DNA"/>
</dbReference>
<feature type="coiled-coil region" evidence="1">
    <location>
        <begin position="3"/>
        <end position="44"/>
    </location>
</feature>
<proteinExistence type="predicted"/>
<evidence type="ECO:0008006" key="4">
    <source>
        <dbReference type="Google" id="ProtNLM"/>
    </source>
</evidence>
<dbReference type="InterPro" id="IPR032675">
    <property type="entry name" value="LRR_dom_sf"/>
</dbReference>